<feature type="compositionally biased region" description="Polar residues" evidence="1">
    <location>
        <begin position="310"/>
        <end position="333"/>
    </location>
</feature>
<comment type="caution">
    <text evidence="3">The sequence shown here is derived from an EMBL/GenBank/DDBJ whole genome shotgun (WGS) entry which is preliminary data.</text>
</comment>
<dbReference type="Proteomes" id="UP000770717">
    <property type="component" value="Unassembled WGS sequence"/>
</dbReference>
<feature type="compositionally biased region" description="Basic and acidic residues" evidence="1">
    <location>
        <begin position="84"/>
        <end position="94"/>
    </location>
</feature>
<feature type="region of interest" description="Disordered" evidence="1">
    <location>
        <begin position="64"/>
        <end position="146"/>
    </location>
</feature>
<name>A0A8J6ESE1_ELECQ</name>
<feature type="compositionally biased region" description="Polar residues" evidence="1">
    <location>
        <begin position="64"/>
        <end position="83"/>
    </location>
</feature>
<feature type="region of interest" description="Disordered" evidence="1">
    <location>
        <begin position="242"/>
        <end position="263"/>
    </location>
</feature>
<feature type="compositionally biased region" description="Polar residues" evidence="1">
    <location>
        <begin position="95"/>
        <end position="105"/>
    </location>
</feature>
<accession>A0A8J6ESE1</accession>
<feature type="compositionally biased region" description="Polar residues" evidence="1">
    <location>
        <begin position="346"/>
        <end position="355"/>
    </location>
</feature>
<feature type="domain" description="TERF1-interacting nuclear factor 2 N-terminal" evidence="2">
    <location>
        <begin position="4"/>
        <end position="41"/>
    </location>
</feature>
<proteinExistence type="predicted"/>
<feature type="region of interest" description="Disordered" evidence="1">
    <location>
        <begin position="301"/>
        <end position="365"/>
    </location>
</feature>
<protein>
    <recommendedName>
        <fullName evidence="2">TERF1-interacting nuclear factor 2 N-terminal domain-containing protein</fullName>
    </recommendedName>
</protein>
<dbReference type="Pfam" id="PF14973">
    <property type="entry name" value="TINF2_N"/>
    <property type="match status" value="1"/>
</dbReference>
<evidence type="ECO:0000256" key="1">
    <source>
        <dbReference type="SAM" id="MobiDB-lite"/>
    </source>
</evidence>
<dbReference type="OrthoDB" id="9948370at2759"/>
<reference evidence="3" key="1">
    <citation type="thesis" date="2020" institute="ProQuest LLC" country="789 East Eisenhower Parkway, Ann Arbor, MI, USA">
        <title>Comparative Genomics and Chromosome Evolution.</title>
        <authorList>
            <person name="Mudd A.B."/>
        </authorList>
    </citation>
    <scope>NUCLEOTIDE SEQUENCE</scope>
    <source>
        <strain evidence="3">HN-11 Male</strain>
        <tissue evidence="3">Kidney and liver</tissue>
    </source>
</reference>
<dbReference type="EMBL" id="WNTK01000012">
    <property type="protein sequence ID" value="KAG9475028.1"/>
    <property type="molecule type" value="Genomic_DNA"/>
</dbReference>
<evidence type="ECO:0000259" key="2">
    <source>
        <dbReference type="Pfam" id="PF14973"/>
    </source>
</evidence>
<evidence type="ECO:0000313" key="4">
    <source>
        <dbReference type="Proteomes" id="UP000770717"/>
    </source>
</evidence>
<organism evidence="3 4">
    <name type="scientific">Eleutherodactylus coqui</name>
    <name type="common">Puerto Rican coqui</name>
    <dbReference type="NCBI Taxonomy" id="57060"/>
    <lineage>
        <taxon>Eukaryota</taxon>
        <taxon>Metazoa</taxon>
        <taxon>Chordata</taxon>
        <taxon>Craniata</taxon>
        <taxon>Vertebrata</taxon>
        <taxon>Euteleostomi</taxon>
        <taxon>Amphibia</taxon>
        <taxon>Batrachia</taxon>
        <taxon>Anura</taxon>
        <taxon>Neobatrachia</taxon>
        <taxon>Hyloidea</taxon>
        <taxon>Eleutherodactylidae</taxon>
        <taxon>Eleutherodactylinae</taxon>
        <taxon>Eleutherodactylus</taxon>
        <taxon>Eleutherodactylus</taxon>
    </lineage>
</organism>
<evidence type="ECO:0000313" key="3">
    <source>
        <dbReference type="EMBL" id="KAG9475028.1"/>
    </source>
</evidence>
<gene>
    <name evidence="3" type="ORF">GDO78_003471</name>
</gene>
<keyword evidence="4" id="KW-1185">Reference proteome</keyword>
<dbReference type="InterPro" id="IPR029400">
    <property type="entry name" value="TINF2_N"/>
</dbReference>
<sequence length="365" mass="41270">MIRDERFRKNYVQNMLHLEYGDNYMAVLEKLLWEFLCRLQTVPNYQAPLTKMLPVVDQNHLSSTPIHPSSGLNLSDTSDVNNTEEMHEEKEKQINPKTQNVSSTNRPKENFRSIQGQFEEWQNPVRNKRDHGRCKGTGQSTSQGFAIKTVSGKTLDSVISPPDGGNGVNEPQLPYFSIFGFDCSESSKVISYANLSPPHPLQSQVPDLDWEHASDPHSRRRDVMGYRSFTDIQVMDVAQTLNRSPVSSHPKSFHDVSGGNHEGQGKAVAQALMSRMYHSRVQPIKLPVNINKNLHQELAQDKSRQMADSKLSQTETFPHSDSWSWVCSGPTDNDSNDPDYLPRSSCVLQQMNGSQPKRVLRFSSS</sequence>
<dbReference type="AlphaFoldDB" id="A0A8J6ESE1"/>